<dbReference type="SMART" id="SM00119">
    <property type="entry name" value="HECTc"/>
    <property type="match status" value="1"/>
</dbReference>
<evidence type="ECO:0000256" key="1">
    <source>
        <dbReference type="ARBA" id="ARBA00000885"/>
    </source>
</evidence>
<feature type="compositionally biased region" description="Low complexity" evidence="11">
    <location>
        <begin position="523"/>
        <end position="535"/>
    </location>
</feature>
<feature type="region of interest" description="Disordered" evidence="11">
    <location>
        <begin position="1"/>
        <end position="76"/>
    </location>
</feature>
<evidence type="ECO:0000313" key="15">
    <source>
        <dbReference type="Ensembl" id="ENSMMOP00000003046.1"/>
    </source>
</evidence>
<dbReference type="FunFam" id="2.20.70.10:FF:000013">
    <property type="entry name" value="E3 ubiquitin-protein ligase HECW2 isoform X1"/>
    <property type="match status" value="1"/>
</dbReference>
<dbReference type="PROSITE" id="PS50237">
    <property type="entry name" value="HECT"/>
    <property type="match status" value="1"/>
</dbReference>
<dbReference type="PROSITE" id="PS01159">
    <property type="entry name" value="WW_DOMAIN_1"/>
    <property type="match status" value="2"/>
</dbReference>
<feature type="compositionally biased region" description="Basic and acidic residues" evidence="11">
    <location>
        <begin position="582"/>
        <end position="592"/>
    </location>
</feature>
<feature type="region of interest" description="Disordered" evidence="11">
    <location>
        <begin position="1085"/>
        <end position="1111"/>
    </location>
</feature>
<comment type="pathway">
    <text evidence="3">Protein modification; protein ubiquitination.</text>
</comment>
<dbReference type="InterPro" id="IPR000008">
    <property type="entry name" value="C2_dom"/>
</dbReference>
<dbReference type="Pfam" id="PF00168">
    <property type="entry name" value="C2"/>
    <property type="match status" value="1"/>
</dbReference>
<reference evidence="15" key="1">
    <citation type="submission" date="2025-08" db="UniProtKB">
        <authorList>
            <consortium name="Ensembl"/>
        </authorList>
    </citation>
    <scope>IDENTIFICATION</scope>
</reference>
<dbReference type="InterPro" id="IPR000569">
    <property type="entry name" value="HECT_dom"/>
</dbReference>
<feature type="compositionally biased region" description="Polar residues" evidence="11">
    <location>
        <begin position="985"/>
        <end position="995"/>
    </location>
</feature>
<proteinExistence type="predicted"/>
<dbReference type="STRING" id="94237.ENSMMOP00000003046"/>
<dbReference type="GO" id="GO:0048814">
    <property type="term" value="P:regulation of dendrite morphogenesis"/>
    <property type="evidence" value="ECO:0007669"/>
    <property type="project" value="TreeGrafter"/>
</dbReference>
<dbReference type="Ensembl" id="ENSMMOT00000003094.1">
    <property type="protein sequence ID" value="ENSMMOP00000003046.1"/>
    <property type="gene ID" value="ENSMMOG00000002448.1"/>
</dbReference>
<evidence type="ECO:0000313" key="16">
    <source>
        <dbReference type="Proteomes" id="UP000261620"/>
    </source>
</evidence>
<dbReference type="FunFam" id="2.60.40.2840:FF:000001">
    <property type="entry name" value="E3 ubiquitin-protein ligase HECW2 isoform X1"/>
    <property type="match status" value="1"/>
</dbReference>
<dbReference type="InterPro" id="IPR040524">
    <property type="entry name" value="HECW1_helix"/>
</dbReference>
<dbReference type="UniPathway" id="UPA00143"/>
<feature type="compositionally biased region" description="Low complexity" evidence="11">
    <location>
        <begin position="551"/>
        <end position="562"/>
    </location>
</feature>
<feature type="region of interest" description="Disordered" evidence="11">
    <location>
        <begin position="442"/>
        <end position="465"/>
    </location>
</feature>
<dbReference type="FunFam" id="3.30.2160.10:FF:000005">
    <property type="entry name" value="E3 ubiquitin-protein ligase HECW2 isoform X1"/>
    <property type="match status" value="1"/>
</dbReference>
<dbReference type="SUPFAM" id="SSF51045">
    <property type="entry name" value="WW domain"/>
    <property type="match status" value="2"/>
</dbReference>
<evidence type="ECO:0000259" key="13">
    <source>
        <dbReference type="PROSITE" id="PS50020"/>
    </source>
</evidence>
<dbReference type="InterPro" id="IPR001202">
    <property type="entry name" value="WW_dom"/>
</dbReference>
<dbReference type="InterPro" id="IPR036020">
    <property type="entry name" value="WW_dom_sf"/>
</dbReference>
<dbReference type="FunFam" id="3.90.1750.10:FF:000004">
    <property type="entry name" value="E3 ubiquitin-protein ligase HECW2 isoform X1"/>
    <property type="match status" value="1"/>
</dbReference>
<feature type="domain" description="HECT" evidence="14">
    <location>
        <begin position="1161"/>
        <end position="1496"/>
    </location>
</feature>
<feature type="region of interest" description="Disordered" evidence="11">
    <location>
        <begin position="760"/>
        <end position="830"/>
    </location>
</feature>
<feature type="domain" description="WW" evidence="13">
    <location>
        <begin position="732"/>
        <end position="765"/>
    </location>
</feature>
<evidence type="ECO:0000256" key="2">
    <source>
        <dbReference type="ARBA" id="ARBA00004496"/>
    </source>
</evidence>
<dbReference type="PANTHER" id="PTHR11254">
    <property type="entry name" value="HECT DOMAIN UBIQUITIN-PROTEIN LIGASE"/>
    <property type="match status" value="1"/>
</dbReference>
<dbReference type="SUPFAM" id="SSF56204">
    <property type="entry name" value="Hect, E3 ligase catalytic domain"/>
    <property type="match status" value="1"/>
</dbReference>
<evidence type="ECO:0000259" key="12">
    <source>
        <dbReference type="PROSITE" id="PS50004"/>
    </source>
</evidence>
<evidence type="ECO:0000256" key="3">
    <source>
        <dbReference type="ARBA" id="ARBA00004906"/>
    </source>
</evidence>
<dbReference type="Pfam" id="PF18436">
    <property type="entry name" value="HECW1_helix"/>
    <property type="match status" value="1"/>
</dbReference>
<feature type="compositionally biased region" description="Polar residues" evidence="11">
    <location>
        <begin position="374"/>
        <end position="390"/>
    </location>
</feature>
<feature type="region of interest" description="Disordered" evidence="11">
    <location>
        <begin position="478"/>
        <end position="601"/>
    </location>
</feature>
<dbReference type="Gene3D" id="3.30.2410.10">
    <property type="entry name" value="Hect, E3 ligase catalytic domain"/>
    <property type="match status" value="1"/>
</dbReference>
<dbReference type="GO" id="GO:0006511">
    <property type="term" value="P:ubiquitin-dependent protein catabolic process"/>
    <property type="evidence" value="ECO:0007669"/>
    <property type="project" value="TreeGrafter"/>
</dbReference>
<feature type="region of interest" description="Disordered" evidence="11">
    <location>
        <begin position="957"/>
        <end position="995"/>
    </location>
</feature>
<evidence type="ECO:0000259" key="14">
    <source>
        <dbReference type="PROSITE" id="PS50237"/>
    </source>
</evidence>
<dbReference type="CDD" id="cd00078">
    <property type="entry name" value="HECTc"/>
    <property type="match status" value="1"/>
</dbReference>
<evidence type="ECO:0000256" key="6">
    <source>
        <dbReference type="ARBA" id="ARBA00022553"/>
    </source>
</evidence>
<comment type="catalytic activity">
    <reaction evidence="1">
        <text>S-ubiquitinyl-[E2 ubiquitin-conjugating enzyme]-L-cysteine + [acceptor protein]-L-lysine = [E2 ubiquitin-conjugating enzyme]-L-cysteine + N(6)-ubiquitinyl-[acceptor protein]-L-lysine.</text>
        <dbReference type="EC" id="2.3.2.26"/>
    </reaction>
</comment>
<feature type="compositionally biased region" description="Polar residues" evidence="11">
    <location>
        <begin position="67"/>
        <end position="76"/>
    </location>
</feature>
<feature type="compositionally biased region" description="Low complexity" evidence="11">
    <location>
        <begin position="1"/>
        <end position="22"/>
    </location>
</feature>
<evidence type="ECO:0000256" key="5">
    <source>
        <dbReference type="ARBA" id="ARBA00022490"/>
    </source>
</evidence>
<dbReference type="Gene3D" id="3.30.2160.10">
    <property type="entry name" value="Hect, E3 ligase catalytic domain"/>
    <property type="match status" value="1"/>
</dbReference>
<dbReference type="PANTHER" id="PTHR11254:SF442">
    <property type="entry name" value="HECT-TYPE E3 UBIQUITIN TRANSFERASE"/>
    <property type="match status" value="1"/>
</dbReference>
<dbReference type="FunFam" id="3.30.2410.10:FF:000002">
    <property type="entry name" value="E3 ubiquitin-protein ligase HECW2"/>
    <property type="match status" value="1"/>
</dbReference>
<dbReference type="Gene3D" id="2.20.70.10">
    <property type="match status" value="2"/>
</dbReference>
<dbReference type="CDD" id="cd08691">
    <property type="entry name" value="C2_NEDL1-like"/>
    <property type="match status" value="1"/>
</dbReference>
<feature type="domain" description="C2" evidence="12">
    <location>
        <begin position="187"/>
        <end position="318"/>
    </location>
</feature>
<comment type="subcellular location">
    <subcellularLocation>
        <location evidence="2">Cytoplasm</location>
    </subcellularLocation>
</comment>
<dbReference type="Gene3D" id="3.90.1750.10">
    <property type="entry name" value="Hect, E3 ligase catalytic domains"/>
    <property type="match status" value="1"/>
</dbReference>
<feature type="region of interest" description="Disordered" evidence="11">
    <location>
        <begin position="343"/>
        <end position="390"/>
    </location>
</feature>
<evidence type="ECO:0000256" key="11">
    <source>
        <dbReference type="SAM" id="MobiDB-lite"/>
    </source>
</evidence>
<dbReference type="InterPro" id="IPR035892">
    <property type="entry name" value="C2_domain_sf"/>
</dbReference>
<dbReference type="GO" id="GO:0061630">
    <property type="term" value="F:ubiquitin protein ligase activity"/>
    <property type="evidence" value="ECO:0007669"/>
    <property type="project" value="UniProtKB-EC"/>
</dbReference>
<feature type="compositionally biased region" description="Polar residues" evidence="11">
    <location>
        <begin position="493"/>
        <end position="507"/>
    </location>
</feature>
<protein>
    <recommendedName>
        <fullName evidence="4">HECT-type E3 ubiquitin transferase</fullName>
        <ecNumber evidence="4">2.3.2.26</ecNumber>
    </recommendedName>
</protein>
<dbReference type="SMART" id="SM00456">
    <property type="entry name" value="WW"/>
    <property type="match status" value="2"/>
</dbReference>
<dbReference type="PROSITE" id="PS50004">
    <property type="entry name" value="C2"/>
    <property type="match status" value="1"/>
</dbReference>
<dbReference type="OMA" id="TAGQHRE"/>
<dbReference type="EC" id="2.3.2.26" evidence="4"/>
<evidence type="ECO:0000256" key="9">
    <source>
        <dbReference type="ARBA" id="ARBA00022786"/>
    </source>
</evidence>
<dbReference type="InterPro" id="IPR050409">
    <property type="entry name" value="E3_ubiq-protein_ligase"/>
</dbReference>
<feature type="region of interest" description="Disordered" evidence="11">
    <location>
        <begin position="634"/>
        <end position="671"/>
    </location>
</feature>
<evidence type="ECO:0000256" key="8">
    <source>
        <dbReference type="ARBA" id="ARBA00022737"/>
    </source>
</evidence>
<reference evidence="15" key="2">
    <citation type="submission" date="2025-09" db="UniProtKB">
        <authorList>
            <consortium name="Ensembl"/>
        </authorList>
    </citation>
    <scope>IDENTIFICATION</scope>
</reference>
<keyword evidence="7" id="KW-0808">Transferase</keyword>
<keyword evidence="16" id="KW-1185">Reference proteome</keyword>
<dbReference type="FunFam" id="2.20.70.10:FF:000007">
    <property type="entry name" value="E3 ubiquitin-protein ligase HECW2 isoform X1"/>
    <property type="match status" value="1"/>
</dbReference>
<dbReference type="CDD" id="cd00201">
    <property type="entry name" value="WW"/>
    <property type="match status" value="2"/>
</dbReference>
<name>A0A3Q3VMW9_MOLML</name>
<keyword evidence="9 10" id="KW-0833">Ubl conjugation pathway</keyword>
<feature type="compositionally biased region" description="Polar residues" evidence="11">
    <location>
        <begin position="770"/>
        <end position="782"/>
    </location>
</feature>
<dbReference type="PROSITE" id="PS50020">
    <property type="entry name" value="WW_DOMAIN_2"/>
    <property type="match status" value="2"/>
</dbReference>
<dbReference type="InterPro" id="IPR032348">
    <property type="entry name" value="HECW_N"/>
</dbReference>
<accession>A0A3Q3VMW9</accession>
<dbReference type="Gene3D" id="2.60.40.2840">
    <property type="match status" value="1"/>
</dbReference>
<keyword evidence="6" id="KW-0597">Phosphoprotein</keyword>
<dbReference type="InterPro" id="IPR035983">
    <property type="entry name" value="Hect_E3_ubiquitin_ligase"/>
</dbReference>
<dbReference type="Proteomes" id="UP000261620">
    <property type="component" value="Unplaced"/>
</dbReference>
<dbReference type="InterPro" id="IPR037795">
    <property type="entry name" value="C2_HECW"/>
</dbReference>
<dbReference type="Gene3D" id="2.60.40.150">
    <property type="entry name" value="C2 domain"/>
    <property type="match status" value="1"/>
</dbReference>
<dbReference type="SMART" id="SM00239">
    <property type="entry name" value="C2"/>
    <property type="match status" value="1"/>
</dbReference>
<evidence type="ECO:0000256" key="7">
    <source>
        <dbReference type="ARBA" id="ARBA00022679"/>
    </source>
</evidence>
<dbReference type="FunFam" id="3.90.1750.10:FF:000036">
    <property type="entry name" value="E3 ubiquitin-protein ligase HECW2"/>
    <property type="match status" value="1"/>
</dbReference>
<dbReference type="Pfam" id="PF00397">
    <property type="entry name" value="WW"/>
    <property type="match status" value="1"/>
</dbReference>
<keyword evidence="5" id="KW-0963">Cytoplasm</keyword>
<feature type="compositionally biased region" description="Polar residues" evidence="11">
    <location>
        <begin position="513"/>
        <end position="522"/>
    </location>
</feature>
<feature type="domain" description="WW" evidence="13">
    <location>
        <begin position="909"/>
        <end position="942"/>
    </location>
</feature>
<feature type="active site" description="Glycyl thioester intermediate" evidence="10">
    <location>
        <position position="1464"/>
    </location>
</feature>
<dbReference type="SUPFAM" id="SSF49562">
    <property type="entry name" value="C2 domain (Calcium/lipid-binding domain, CaLB)"/>
    <property type="match status" value="1"/>
</dbReference>
<evidence type="ECO:0000256" key="4">
    <source>
        <dbReference type="ARBA" id="ARBA00012485"/>
    </source>
</evidence>
<dbReference type="GO" id="GO:0005737">
    <property type="term" value="C:cytoplasm"/>
    <property type="evidence" value="ECO:0007669"/>
    <property type="project" value="UniProtKB-SubCell"/>
</dbReference>
<dbReference type="Pfam" id="PF00632">
    <property type="entry name" value="HECT"/>
    <property type="match status" value="1"/>
</dbReference>
<evidence type="ECO:0000256" key="10">
    <source>
        <dbReference type="PROSITE-ProRule" id="PRU00104"/>
    </source>
</evidence>
<feature type="compositionally biased region" description="Polar residues" evidence="11">
    <location>
        <begin position="1085"/>
        <end position="1105"/>
    </location>
</feature>
<organism evidence="15 16">
    <name type="scientific">Mola mola</name>
    <name type="common">Ocean sunfish</name>
    <name type="synonym">Tetraodon mola</name>
    <dbReference type="NCBI Taxonomy" id="94237"/>
    <lineage>
        <taxon>Eukaryota</taxon>
        <taxon>Metazoa</taxon>
        <taxon>Chordata</taxon>
        <taxon>Craniata</taxon>
        <taxon>Vertebrata</taxon>
        <taxon>Euteleostomi</taxon>
        <taxon>Actinopterygii</taxon>
        <taxon>Neopterygii</taxon>
        <taxon>Teleostei</taxon>
        <taxon>Neoteleostei</taxon>
        <taxon>Acanthomorphata</taxon>
        <taxon>Eupercaria</taxon>
        <taxon>Tetraodontiformes</taxon>
        <taxon>Molidae</taxon>
        <taxon>Mola</taxon>
    </lineage>
</organism>
<dbReference type="GO" id="GO:0016567">
    <property type="term" value="P:protein ubiquitination"/>
    <property type="evidence" value="ECO:0007669"/>
    <property type="project" value="UniProtKB-UniPathway"/>
</dbReference>
<sequence length="1496" mass="166409">MAATASSSSSSPSASSSANGSAREQLLAVRRRTPHSRPYTIGPDNLRSLSAQGDQPEATGVALPRANSDTDLVTSDSRSSLTASTYQLTLGHSHLVISWDIKEEVDATDWIGLYHIDETCVANVWDSKNRGVNGTQRGQIVWRLEPGPYFMEPETKVCFKYYHGVSGALRATTPCITVKNPGVLVGSEGQVEDQSGTEHCRKLVSFTLSDIRAVGLKKGMFFNPDPYLKMSIQPGKRSGLPKFTHHGQERRSSIIANTTNPVWHGEKYTFVALMNDVLEIEVKDKFAKSRPIIKRFLGQLIIPVQRLLEGDQPVSYSLCRRLPTDHVSGMLLFRVDITSTGQEEASPDAVGTILGGAVNGDPGSPSDDEDLPHPSSSSRVTCGASPTGSDEGSIIVNGACYYGEDSVWREPGQMGEESQLPVALGSHTHRQVSLNDYLDAIETPRSPGDRPLVGPLPKLRSSFPTDTRLNAMLHIDSDEDEESAGQHREQSQEARTQQSADLSGSESSKAEPQRQTGATTEAGSSGSEPSGPEPGDQTQGSTAGTAEAPQATGGTSTASTSSQVSEGEAATAAPGSGASMEECTRQEQRRDAPCTSSLGPLSPIQVSSCTVRILECKYFHLQYFPPFQEVETNKEVAPKAEEEGAESSSSEANGPVAGNPRTISVNADRGGGTPEVGRLKLLPFQGDATGLPTSHFDAIIFACATAQVNGHQSVRSSPSVRHEISRYQRVEEPLPPNWEARIDSHGRIFYVDHVNRTTTWQRPTAPPAPQTLQRSNSIQQMEQVRPYQSIRRTITSDNRLEEQPANELPADETDAQPSIPELRRDNSVAQSSSRSRLTLLLQSPSAKFLTSPDFFTVLHSNPGAYRMFTTNTCLKHMISKVRRDAHHFERYQHNRDLVAFLNMLANKQLELPRGWEMKHDHTGKPFFVDHNCRATTFIDPRLPLQSTRPPSLLAHRQHLTRQRSHSAGEVSEDPRHAGPPVLPRPSSTLTSASRGQCQDVVPVAYNDKIVAFLRQPNIFEILQERQPDLSRNHSLREKVQVIRTDGGSGLARLSGDADLVMLLSLFEDEVMSYVPPHALLHPSYCQSPRGSPVSSPQNSPGTQRANARAPAPYKRDFEAKLRNFYRKLETKGYGQGPGKLKLIIRRDHLLEDAFNQIMCYSRKDLQRSKLYVSFVGEEGLDYSGPSREFFFLVSRELFNPYYGLFEYSANDTYTVQISPMSAFVDNHHEWFRFSGRILGLALIHQYLLDAFFTRPFYKGLLRIPCDLSDLEYLDEEFHQSLQWMKDNDIEDMLDLTFTVNEEVFGQITERELKPGGANIPVSEKNKKEYIERMVKWRIERGVVQQTESLVRGFYEVVDARLVSVFDARELELVIAGTAEIDLSDWRNNTEYRGGYHDNHIVIRWFWAAVERFNNEQKLRLLQFVTGTSSIPYEGFASLRGSNGPRRFCVEKWGKVTSLPRAHTCFNRLDLPPYPSFSMLYEKMLTAVEETSTFGLE</sequence>
<dbReference type="Pfam" id="PF16562">
    <property type="entry name" value="HECW_N"/>
    <property type="match status" value="1"/>
</dbReference>
<keyword evidence="8" id="KW-0677">Repeat</keyword>